<dbReference type="InterPro" id="IPR009072">
    <property type="entry name" value="Histone-fold"/>
</dbReference>
<dbReference type="GO" id="GO:0051123">
    <property type="term" value="P:RNA polymerase II preinitiation complex assembly"/>
    <property type="evidence" value="ECO:0000318"/>
    <property type="project" value="GO_Central"/>
</dbReference>
<dbReference type="EMBL" id="KB095811">
    <property type="protein sequence ID" value="ESO13186.1"/>
    <property type="molecule type" value="Genomic_DNA"/>
</dbReference>
<gene>
    <name evidence="10" type="primary">20198458</name>
    <name evidence="9" type="ORF">HELRODRAFT_159817</name>
</gene>
<accession>T1EPF8</accession>
<dbReference type="GO" id="GO:0046695">
    <property type="term" value="C:SLIK (SAGA-like) complex"/>
    <property type="evidence" value="ECO:0007669"/>
    <property type="project" value="InterPro"/>
</dbReference>
<dbReference type="Proteomes" id="UP000015101">
    <property type="component" value="Unassembled WGS sequence"/>
</dbReference>
<reference evidence="10" key="3">
    <citation type="submission" date="2015-06" db="UniProtKB">
        <authorList>
            <consortium name="EnsemblMetazoa"/>
        </authorList>
    </citation>
    <scope>IDENTIFICATION</scope>
</reference>
<dbReference type="Pfam" id="PF02969">
    <property type="entry name" value="TAF"/>
    <property type="match status" value="1"/>
</dbReference>
<dbReference type="InterPro" id="IPR004823">
    <property type="entry name" value="TAF_TATA-bd_Histone-like_dom"/>
</dbReference>
<evidence type="ECO:0000256" key="1">
    <source>
        <dbReference type="ARBA" id="ARBA00004123"/>
    </source>
</evidence>
<organism evidence="10 11">
    <name type="scientific">Helobdella robusta</name>
    <name type="common">Californian leech</name>
    <dbReference type="NCBI Taxonomy" id="6412"/>
    <lineage>
        <taxon>Eukaryota</taxon>
        <taxon>Metazoa</taxon>
        <taxon>Spiralia</taxon>
        <taxon>Lophotrochozoa</taxon>
        <taxon>Annelida</taxon>
        <taxon>Clitellata</taxon>
        <taxon>Hirudinea</taxon>
        <taxon>Rhynchobdellida</taxon>
        <taxon>Glossiphoniidae</taxon>
        <taxon>Helobdella</taxon>
    </lineage>
</organism>
<dbReference type="GO" id="GO:0005669">
    <property type="term" value="C:transcription factor TFIID complex"/>
    <property type="evidence" value="ECO:0007669"/>
    <property type="project" value="InterPro"/>
</dbReference>
<evidence type="ECO:0000256" key="7">
    <source>
        <dbReference type="ARBA" id="ARBA00023242"/>
    </source>
</evidence>
<dbReference type="RefSeq" id="XP_009009906.1">
    <property type="nucleotide sequence ID" value="XM_009011658.1"/>
</dbReference>
<dbReference type="EMBL" id="AMQM01000366">
    <property type="status" value="NOT_ANNOTATED_CDS"/>
    <property type="molecule type" value="Genomic_DNA"/>
</dbReference>
<dbReference type="EnsemblMetazoa" id="HelroT159817">
    <property type="protein sequence ID" value="HelroP159817"/>
    <property type="gene ID" value="HelroG159817"/>
</dbReference>
<dbReference type="KEGG" id="hro:HELRODRAFT_159817"/>
<evidence type="ECO:0000256" key="2">
    <source>
        <dbReference type="ARBA" id="ARBA00007688"/>
    </source>
</evidence>
<keyword evidence="11" id="KW-1185">Reference proteome</keyword>
<comment type="subcellular location">
    <subcellularLocation>
        <location evidence="1">Nucleus</location>
    </subcellularLocation>
</comment>
<dbReference type="PANTHER" id="PTHR10221:SF22">
    <property type="entry name" value="TAF6-LIKE RNA POLYMERASE II P300_CBP-ASSOCIATED FACTOR-ASSOCIATED FACTOR 65 KDA SUBUNIT 6L"/>
    <property type="match status" value="1"/>
</dbReference>
<reference evidence="9 11" key="2">
    <citation type="journal article" date="2013" name="Nature">
        <title>Insights into bilaterian evolution from three spiralian genomes.</title>
        <authorList>
            <person name="Simakov O."/>
            <person name="Marletaz F."/>
            <person name="Cho S.J."/>
            <person name="Edsinger-Gonzales E."/>
            <person name="Havlak P."/>
            <person name="Hellsten U."/>
            <person name="Kuo D.H."/>
            <person name="Larsson T."/>
            <person name="Lv J."/>
            <person name="Arendt D."/>
            <person name="Savage R."/>
            <person name="Osoegawa K."/>
            <person name="de Jong P."/>
            <person name="Grimwood J."/>
            <person name="Chapman J.A."/>
            <person name="Shapiro H."/>
            <person name="Aerts A."/>
            <person name="Otillar R.P."/>
            <person name="Terry A.Y."/>
            <person name="Boore J.L."/>
            <person name="Grigoriev I.V."/>
            <person name="Lindberg D.R."/>
            <person name="Seaver E.C."/>
            <person name="Weisblat D.A."/>
            <person name="Putnam N.H."/>
            <person name="Rokhsar D.S."/>
        </authorList>
    </citation>
    <scope>NUCLEOTIDE SEQUENCE</scope>
</reference>
<sequence>MEHRKYAMLPKKIINFYSDHQNVANEVSEVLHEDINYRIREILQVSFYNVIKCKRKSLHTSDIRNTLEIVDAESLYNSPTHKTNKTSPIVEAAVEVGDLLSYASQPKNIPATIEPNMEIFWISMNDMMISEDDSVQLLQYANHLIKCLQDVDDDISRAAFVDLVSCRQINNLLPYFMSYIFKKEAIPGEGRTISHKLIILKLIEAFVQNKYLTFNFNDLETILHLLLEFQTIKIPNVRKSKKVNLVDKIKSIKKRACMVAGVLVNKFSSNPGKMIKGYVAKLIELLDDSDDIDIMDSILMSLLHIDIKILMKQFLPKIQYFLKKIKHIRTAFKSFPSVYQLNEKSEYFYNILSSLTLFIEIVQIYHAKLAKSFDSGFKLDPADNIKNIKQLSYLITERKQLYHLYSMLYELHGDSVSLRLICSSIETGKNKVDLFDKEIKKSNKTQPCSESFDNTSVKAVVTNSQHGIKLKISKFSKFQKFVTHSSVNDSDISTCVSHKFVLKKPSDKNNLISKNTKNQMKLEEVFELTPFRIRDEILIPFRFKGKTILSTFTEKKKAQILAKNMAKQHASLSRYRELCSTLQCHSSSISISKHPFLNHFSFMSTVPFSHLPF</sequence>
<protein>
    <recommendedName>
        <fullName evidence="4">Histone H4</fullName>
    </recommendedName>
</protein>
<evidence type="ECO:0000313" key="9">
    <source>
        <dbReference type="EMBL" id="ESO13186.1"/>
    </source>
</evidence>
<name>T1EPF8_HELRO</name>
<dbReference type="STRING" id="6412.T1EPF8"/>
<feature type="domain" description="TATA box binding protein associated factor (TAF) histone-like fold" evidence="8">
    <location>
        <begin position="15"/>
        <end position="68"/>
    </location>
</feature>
<dbReference type="OrthoDB" id="6621890at2759"/>
<keyword evidence="7" id="KW-0539">Nucleus</keyword>
<evidence type="ECO:0000256" key="6">
    <source>
        <dbReference type="ARBA" id="ARBA00023163"/>
    </source>
</evidence>
<reference evidence="11" key="1">
    <citation type="submission" date="2012-12" db="EMBL/GenBank/DDBJ databases">
        <authorList>
            <person name="Hellsten U."/>
            <person name="Grimwood J."/>
            <person name="Chapman J.A."/>
            <person name="Shapiro H."/>
            <person name="Aerts A."/>
            <person name="Otillar R.P."/>
            <person name="Terry A.Y."/>
            <person name="Boore J.L."/>
            <person name="Simakov O."/>
            <person name="Marletaz F."/>
            <person name="Cho S.-J."/>
            <person name="Edsinger-Gonzales E."/>
            <person name="Havlak P."/>
            <person name="Kuo D.-H."/>
            <person name="Larsson T."/>
            <person name="Lv J."/>
            <person name="Arendt D."/>
            <person name="Savage R."/>
            <person name="Osoegawa K."/>
            <person name="de Jong P."/>
            <person name="Lindberg D.R."/>
            <person name="Seaver E.C."/>
            <person name="Weisblat D.A."/>
            <person name="Putnam N.H."/>
            <person name="Grigoriev I.V."/>
            <person name="Rokhsar D.S."/>
        </authorList>
    </citation>
    <scope>NUCLEOTIDE SEQUENCE</scope>
</reference>
<dbReference type="GO" id="GO:0046982">
    <property type="term" value="F:protein heterodimerization activity"/>
    <property type="evidence" value="ECO:0007669"/>
    <property type="project" value="InterPro"/>
</dbReference>
<comment type="similarity">
    <text evidence="2">Belongs to the TAF6 family.</text>
</comment>
<dbReference type="Gene3D" id="1.10.20.10">
    <property type="entry name" value="Histone, subunit A"/>
    <property type="match status" value="1"/>
</dbReference>
<dbReference type="SMART" id="SM00803">
    <property type="entry name" value="TAF"/>
    <property type="match status" value="1"/>
</dbReference>
<dbReference type="AlphaFoldDB" id="T1EPF8"/>
<evidence type="ECO:0000259" key="8">
    <source>
        <dbReference type="SMART" id="SM00803"/>
    </source>
</evidence>
<dbReference type="InterPro" id="IPR046344">
    <property type="entry name" value="TAF6_C_sf"/>
</dbReference>
<dbReference type="GO" id="GO:0000124">
    <property type="term" value="C:SAGA complex"/>
    <property type="evidence" value="ECO:0007669"/>
    <property type="project" value="InterPro"/>
</dbReference>
<dbReference type="HOGENOM" id="CLU_445701_0_0_1"/>
<evidence type="ECO:0000256" key="5">
    <source>
        <dbReference type="ARBA" id="ARBA00023015"/>
    </source>
</evidence>
<dbReference type="GO" id="GO:0016251">
    <property type="term" value="F:RNA polymerase II general transcription initiation factor activity"/>
    <property type="evidence" value="ECO:0007669"/>
    <property type="project" value="InterPro"/>
</dbReference>
<dbReference type="SUPFAM" id="SSF48371">
    <property type="entry name" value="ARM repeat"/>
    <property type="match status" value="1"/>
</dbReference>
<evidence type="ECO:0000256" key="3">
    <source>
        <dbReference type="ARBA" id="ARBA00011538"/>
    </source>
</evidence>
<dbReference type="InterPro" id="IPR037796">
    <property type="entry name" value="TAF6"/>
</dbReference>
<evidence type="ECO:0000256" key="4">
    <source>
        <dbReference type="ARBA" id="ARBA00020836"/>
    </source>
</evidence>
<dbReference type="GeneID" id="20198458"/>
<dbReference type="CDD" id="cd22932">
    <property type="entry name" value="HFD_TAF6L"/>
    <property type="match status" value="1"/>
</dbReference>
<dbReference type="InterPro" id="IPR016024">
    <property type="entry name" value="ARM-type_fold"/>
</dbReference>
<proteinExistence type="inferred from homology"/>
<comment type="subunit">
    <text evidence="3">The nucleosome is a histone octamer containing two molecules each of H2A, H2B, H3 and H4 assembled in one H3-H4 heterotetramer and two H2A-H2B heterodimers. The octamer wraps approximately 147 bp of DNA.</text>
</comment>
<keyword evidence="6" id="KW-0804">Transcription</keyword>
<dbReference type="GO" id="GO:0003713">
    <property type="term" value="F:transcription coactivator activity"/>
    <property type="evidence" value="ECO:0000318"/>
    <property type="project" value="GO_Central"/>
</dbReference>
<dbReference type="CTD" id="20198458"/>
<dbReference type="Gene3D" id="1.25.40.770">
    <property type="entry name" value="TAF6, C-terminal HEAT repeat domain"/>
    <property type="match status" value="1"/>
</dbReference>
<evidence type="ECO:0000313" key="10">
    <source>
        <dbReference type="EnsemblMetazoa" id="HelroP159817"/>
    </source>
</evidence>
<dbReference type="InParanoid" id="T1EPF8"/>
<dbReference type="PANTHER" id="PTHR10221">
    <property type="entry name" value="TRANSCRIPTION INITIATION FACTOR TFIID SUBUNIT 6"/>
    <property type="match status" value="1"/>
</dbReference>
<keyword evidence="5" id="KW-0805">Transcription regulation</keyword>
<evidence type="ECO:0000313" key="11">
    <source>
        <dbReference type="Proteomes" id="UP000015101"/>
    </source>
</evidence>